<dbReference type="EMBL" id="KL596654">
    <property type="protein sequence ID" value="KER30853.1"/>
    <property type="molecule type" value="Genomic_DNA"/>
</dbReference>
<evidence type="ECO:0000256" key="3">
    <source>
        <dbReference type="ARBA" id="ARBA00022989"/>
    </source>
</evidence>
<feature type="compositionally biased region" description="Basic and acidic residues" evidence="5">
    <location>
        <begin position="359"/>
        <end position="381"/>
    </location>
</feature>
<evidence type="ECO:0000259" key="7">
    <source>
        <dbReference type="Pfam" id="PF25508"/>
    </source>
</evidence>
<evidence type="ECO:0000313" key="8">
    <source>
        <dbReference type="EMBL" id="KER30853.1"/>
    </source>
</evidence>
<organism evidence="8 9">
    <name type="scientific">Opisthorchis viverrini</name>
    <name type="common">Southeast Asian liver fluke</name>
    <dbReference type="NCBI Taxonomy" id="6198"/>
    <lineage>
        <taxon>Eukaryota</taxon>
        <taxon>Metazoa</taxon>
        <taxon>Spiralia</taxon>
        <taxon>Lophotrochozoa</taxon>
        <taxon>Platyhelminthes</taxon>
        <taxon>Trematoda</taxon>
        <taxon>Digenea</taxon>
        <taxon>Opisthorchiida</taxon>
        <taxon>Opisthorchiata</taxon>
        <taxon>Opisthorchiidae</taxon>
        <taxon>Opisthorchis</taxon>
    </lineage>
</organism>
<dbReference type="InterPro" id="IPR057366">
    <property type="entry name" value="TRPM-like"/>
</dbReference>
<dbReference type="PANTHER" id="PTHR13800">
    <property type="entry name" value="TRANSIENT RECEPTOR POTENTIAL CATION CHANNEL, SUBFAMILY M, MEMBER 6"/>
    <property type="match status" value="1"/>
</dbReference>
<protein>
    <recommendedName>
        <fullName evidence="7">TRPM-like domain-containing protein</fullName>
    </recommendedName>
</protein>
<dbReference type="PANTHER" id="PTHR13800:SF12">
    <property type="entry name" value="TRANSIENT RECEPTOR POTENTIAL CATION CHANNEL SUBFAMILY M MEMBER-LIKE 2"/>
    <property type="match status" value="1"/>
</dbReference>
<feature type="region of interest" description="Disordered" evidence="5">
    <location>
        <begin position="540"/>
        <end position="597"/>
    </location>
</feature>
<reference evidence="8 9" key="1">
    <citation type="submission" date="2013-11" db="EMBL/GenBank/DDBJ databases">
        <title>Opisthorchis viverrini - life in the bile duct.</title>
        <authorList>
            <person name="Young N.D."/>
            <person name="Nagarajan N."/>
            <person name="Lin S.J."/>
            <person name="Korhonen P.K."/>
            <person name="Jex A.R."/>
            <person name="Hall R.S."/>
            <person name="Safavi-Hemami H."/>
            <person name="Kaewkong W."/>
            <person name="Bertrand D."/>
            <person name="Gao S."/>
            <person name="Seet Q."/>
            <person name="Wongkham S."/>
            <person name="Teh B.T."/>
            <person name="Wongkham C."/>
            <person name="Intapan P.M."/>
            <person name="Maleewong W."/>
            <person name="Yang X."/>
            <person name="Hu M."/>
            <person name="Wang Z."/>
            <person name="Hofmann A."/>
            <person name="Sternberg P.W."/>
            <person name="Tan P."/>
            <person name="Wang J."/>
            <person name="Gasser R.B."/>
        </authorList>
    </citation>
    <scope>NUCLEOTIDE SEQUENCE [LARGE SCALE GENOMIC DNA]</scope>
</reference>
<feature type="compositionally biased region" description="Low complexity" evidence="5">
    <location>
        <begin position="285"/>
        <end position="297"/>
    </location>
</feature>
<evidence type="ECO:0000256" key="1">
    <source>
        <dbReference type="ARBA" id="ARBA00004141"/>
    </source>
</evidence>
<feature type="region of interest" description="Disordered" evidence="5">
    <location>
        <begin position="68"/>
        <end position="88"/>
    </location>
</feature>
<name>A0A074ZTQ2_OPIVI</name>
<keyword evidence="2 6" id="KW-0812">Transmembrane</keyword>
<evidence type="ECO:0000256" key="2">
    <source>
        <dbReference type="ARBA" id="ARBA00022692"/>
    </source>
</evidence>
<keyword evidence="4 6" id="KW-0472">Membrane</keyword>
<evidence type="ECO:0000313" key="9">
    <source>
        <dbReference type="Proteomes" id="UP000054324"/>
    </source>
</evidence>
<evidence type="ECO:0000256" key="6">
    <source>
        <dbReference type="SAM" id="Phobius"/>
    </source>
</evidence>
<dbReference type="OrthoDB" id="9994106at2759"/>
<feature type="transmembrane region" description="Helical" evidence="6">
    <location>
        <begin position="815"/>
        <end position="834"/>
    </location>
</feature>
<feature type="compositionally biased region" description="Basic and acidic residues" evidence="5">
    <location>
        <begin position="68"/>
        <end position="79"/>
    </location>
</feature>
<keyword evidence="9" id="KW-1185">Reference proteome</keyword>
<dbReference type="CTD" id="20316972"/>
<dbReference type="InterPro" id="IPR050927">
    <property type="entry name" value="TRPM"/>
</dbReference>
<dbReference type="GO" id="GO:0099604">
    <property type="term" value="F:ligand-gated calcium channel activity"/>
    <property type="evidence" value="ECO:0007669"/>
    <property type="project" value="TreeGrafter"/>
</dbReference>
<dbReference type="KEGG" id="ovi:T265_02784"/>
<dbReference type="AlphaFoldDB" id="A0A074ZTQ2"/>
<proteinExistence type="predicted"/>
<sequence length="997" mass="112389">MGSRWLKWLEHESNYQKVRGSNPTSAILLPLSRLGRPGSIPALVPLSCGMAARHRNYESIKETTHKVAENSPTAHDRFHPSWGSSGRHSPRVSVNLMLYCAYLMSPKKGESGRGLSKSFQQTSGMDTPRDDLNLDQLEIAIRLNRADIARTKIFLEGKRWKKGALDDFMFTVILNDQNDFVSLLLENGFNLEHFLSVHTLERLYTESLKKTDYKTELFQLMWKRARIYKMEWVMLRDVGRIIKTIMGDFYQPLYLTRRFRNTVTQGGAFDSSEEDEEVGSNQGESSLSSNATSASTLPEEEAGDELHLTLKKSRLSKSVTGDAPADGFSQVHGKTNENSNFSTQLDKDNPKTKGAQKTRSRERSHAKEDSRPLLERISLRDDSEDEATLKGQSDQSIGGSTETLVTDGLRTSPNHRHSSSLHSKQTERLPPVPNNGRRCIVRPITAFQLGYQPYVGYGDARQTNGLLIFGEYVPTQPGAHRTLPLGKHRVIDGSSQVRLSNSQPPRAVAESISNLKVIRKLSKSEQTDKQTVVVVKVHSASTEARSKSHERRRSHAQFADPSPKRRSNSASPFTFTPRGVKGEPGARNVPTRRKSVISGRRVAHSLLHPLTDPEKVQLQLREAERVAREQRREKERRRRHRVAQGKFTLLERLTGKAKEHNFAHSATVYLERPAREIMVMCILLGKLTMARLFWTYEKVWKSKLPIFHASEPIAAALTASILFGELANKCDDVTCKEEYEEAARTFEEKADEVLEECYQEDRVRTELLLSRKLDFYGGTSVIRLAARGRCIRFMAHPCCQELLSGVWMGELSPKFTFIQFLSGIIVGLTFPLLLPQITKYITDGNDGASSVDQGSTGLKLKREHRSEYCEYSRTVSGVPSRKNAAISRISYQLKDEITFMQQSLEECYKRHIQLEFTYVPLISTALTISRCGVHHSPRLKTSTFSRSVLCPVSKACTAIAESLTSVWYSSVFFGCLFILLCSPILACDSLGRKPTEI</sequence>
<evidence type="ECO:0000256" key="5">
    <source>
        <dbReference type="SAM" id="MobiDB-lite"/>
    </source>
</evidence>
<dbReference type="RefSeq" id="XP_009165373.1">
    <property type="nucleotide sequence ID" value="XM_009167109.1"/>
</dbReference>
<feature type="compositionally biased region" description="Polar residues" evidence="5">
    <location>
        <begin position="332"/>
        <end position="344"/>
    </location>
</feature>
<evidence type="ECO:0000256" key="4">
    <source>
        <dbReference type="ARBA" id="ARBA00023136"/>
    </source>
</evidence>
<dbReference type="Pfam" id="PF25508">
    <property type="entry name" value="TRPM2"/>
    <property type="match status" value="2"/>
</dbReference>
<gene>
    <name evidence="8" type="ORF">T265_02784</name>
</gene>
<dbReference type="Proteomes" id="UP000054324">
    <property type="component" value="Unassembled WGS sequence"/>
</dbReference>
<feature type="region of interest" description="Disordered" evidence="5">
    <location>
        <begin position="108"/>
        <end position="127"/>
    </location>
</feature>
<feature type="transmembrane region" description="Helical" evidence="6">
    <location>
        <begin position="966"/>
        <end position="987"/>
    </location>
</feature>
<dbReference type="GO" id="GO:0005886">
    <property type="term" value="C:plasma membrane"/>
    <property type="evidence" value="ECO:0007669"/>
    <property type="project" value="TreeGrafter"/>
</dbReference>
<feature type="region of interest" description="Disordered" evidence="5">
    <location>
        <begin position="267"/>
        <end position="435"/>
    </location>
</feature>
<comment type="subcellular location">
    <subcellularLocation>
        <location evidence="1">Membrane</location>
        <topology evidence="1">Multi-pass membrane protein</topology>
    </subcellularLocation>
</comment>
<keyword evidence="3 6" id="KW-1133">Transmembrane helix</keyword>
<accession>A0A074ZTQ2</accession>
<feature type="compositionally biased region" description="Polar residues" evidence="5">
    <location>
        <begin position="390"/>
        <end position="412"/>
    </location>
</feature>
<feature type="domain" description="TRPM-like" evidence="7">
    <location>
        <begin position="633"/>
        <end position="796"/>
    </location>
</feature>
<feature type="domain" description="TRPM-like" evidence="7">
    <location>
        <begin position="152"/>
        <end position="273"/>
    </location>
</feature>
<dbReference type="GeneID" id="20316972"/>